<name>A0ABS2G3K2_FUSMR</name>
<evidence type="ECO:0000313" key="3">
    <source>
        <dbReference type="Proteomes" id="UP000728968"/>
    </source>
</evidence>
<keyword evidence="3" id="KW-1185">Reference proteome</keyword>
<organism evidence="2 3">
    <name type="scientific">Fusobacterium mortiferum</name>
    <dbReference type="NCBI Taxonomy" id="850"/>
    <lineage>
        <taxon>Bacteria</taxon>
        <taxon>Fusobacteriati</taxon>
        <taxon>Fusobacteriota</taxon>
        <taxon>Fusobacteriia</taxon>
        <taxon>Fusobacteriales</taxon>
        <taxon>Fusobacteriaceae</taxon>
        <taxon>Fusobacterium</taxon>
    </lineage>
</organism>
<protein>
    <submittedName>
        <fullName evidence="2">Uncharacterized protein</fullName>
    </submittedName>
</protein>
<sequence length="178" mass="21267">MGLFSIFSKKNNEEEERLLKKIEELEQIILRKDKEISDLINELDKINQNTTTNNNLNSKQLELIEKNIKDTKEENERLKQTIDEYNLSSKKEKHYYKVDIEKFFSASRFKELANAIIDKGIIYLQDLTLETFDLLSQDIKNITEGKNRFQKYLTKEFIEWEVVTYLNKGERVSKVYNK</sequence>
<dbReference type="Proteomes" id="UP000728968">
    <property type="component" value="Unassembled WGS sequence"/>
</dbReference>
<evidence type="ECO:0000313" key="2">
    <source>
        <dbReference type="EMBL" id="MBM6876001.1"/>
    </source>
</evidence>
<comment type="caution">
    <text evidence="2">The sequence shown here is derived from an EMBL/GenBank/DDBJ whole genome shotgun (WGS) entry which is preliminary data.</text>
</comment>
<feature type="non-terminal residue" evidence="2">
    <location>
        <position position="178"/>
    </location>
</feature>
<dbReference type="RefSeq" id="WP_204716653.1">
    <property type="nucleotide sequence ID" value="NZ_JACJLT010000149.1"/>
</dbReference>
<keyword evidence="1" id="KW-0175">Coiled coil</keyword>
<feature type="coiled-coil region" evidence="1">
    <location>
        <begin position="8"/>
        <end position="88"/>
    </location>
</feature>
<reference evidence="2 3" key="1">
    <citation type="journal article" date="2021" name="Sci. Rep.">
        <title>The distribution of antibiotic resistance genes in chicken gut microbiota commensals.</title>
        <authorList>
            <person name="Juricova H."/>
            <person name="Matiasovicova J."/>
            <person name="Kubasova T."/>
            <person name="Cejkova D."/>
            <person name="Rychlik I."/>
        </authorList>
    </citation>
    <scope>NUCLEOTIDE SEQUENCE [LARGE SCALE GENOMIC DNA]</scope>
    <source>
        <strain evidence="2 3">An425</strain>
    </source>
</reference>
<gene>
    <name evidence="2" type="ORF">H6A04_10155</name>
</gene>
<dbReference type="EMBL" id="JACJLT010000149">
    <property type="protein sequence ID" value="MBM6876001.1"/>
    <property type="molecule type" value="Genomic_DNA"/>
</dbReference>
<proteinExistence type="predicted"/>
<evidence type="ECO:0000256" key="1">
    <source>
        <dbReference type="SAM" id="Coils"/>
    </source>
</evidence>
<accession>A0ABS2G3K2</accession>